<feature type="domain" description="NodB homology" evidence="3">
    <location>
        <begin position="571"/>
        <end position="796"/>
    </location>
</feature>
<organism evidence="4 5">
    <name type="scientific">Candidatus Nitrosotenuis uzonensis</name>
    <dbReference type="NCBI Taxonomy" id="1407055"/>
    <lineage>
        <taxon>Archaea</taxon>
        <taxon>Nitrososphaerota</taxon>
        <taxon>Candidatus Nitrosotenuis</taxon>
    </lineage>
</organism>
<reference evidence="4" key="1">
    <citation type="submission" date="2021-02" db="EMBL/GenBank/DDBJ databases">
        <authorList>
            <person name="Han P."/>
        </authorList>
    </citation>
    <scope>NUCLEOTIDE SEQUENCE</scope>
    <source>
        <strain evidence="4">Candidatus Nitrosotenuis uzonensis 5A</strain>
    </source>
</reference>
<accession>A0A812F2D2</accession>
<proteinExistence type="predicted"/>
<dbReference type="GO" id="GO:0046872">
    <property type="term" value="F:metal ion binding"/>
    <property type="evidence" value="ECO:0007669"/>
    <property type="project" value="UniProtKB-KW"/>
</dbReference>
<dbReference type="Pfam" id="PF01522">
    <property type="entry name" value="Polysacc_deac_1"/>
    <property type="match status" value="2"/>
</dbReference>
<evidence type="ECO:0000313" key="5">
    <source>
        <dbReference type="Proteomes" id="UP000655759"/>
    </source>
</evidence>
<dbReference type="SUPFAM" id="SSF88713">
    <property type="entry name" value="Glycoside hydrolase/deacetylase"/>
    <property type="match status" value="2"/>
</dbReference>
<keyword evidence="1" id="KW-0479">Metal-binding</keyword>
<dbReference type="GO" id="GO:0016810">
    <property type="term" value="F:hydrolase activity, acting on carbon-nitrogen (but not peptide) bonds"/>
    <property type="evidence" value="ECO:0007669"/>
    <property type="project" value="InterPro"/>
</dbReference>
<evidence type="ECO:0000256" key="1">
    <source>
        <dbReference type="ARBA" id="ARBA00022723"/>
    </source>
</evidence>
<dbReference type="PANTHER" id="PTHR10587:SF133">
    <property type="entry name" value="CHITIN DEACETYLASE 1-RELATED"/>
    <property type="match status" value="1"/>
</dbReference>
<comment type="caution">
    <text evidence="4">The sequence shown here is derived from an EMBL/GenBank/DDBJ whole genome shotgun (WGS) entry which is preliminary data.</text>
</comment>
<dbReference type="EMBL" id="CAJNAQ010000005">
    <property type="protein sequence ID" value="CAE6500761.1"/>
    <property type="molecule type" value="Genomic_DNA"/>
</dbReference>
<evidence type="ECO:0000256" key="2">
    <source>
        <dbReference type="ARBA" id="ARBA00022801"/>
    </source>
</evidence>
<dbReference type="PROSITE" id="PS51677">
    <property type="entry name" value="NODB"/>
    <property type="match status" value="2"/>
</dbReference>
<dbReference type="Gene3D" id="3.20.20.370">
    <property type="entry name" value="Glycoside hydrolase/deacetylase"/>
    <property type="match status" value="2"/>
</dbReference>
<dbReference type="InterPro" id="IPR011330">
    <property type="entry name" value="Glyco_hydro/deAcase_b/a-brl"/>
</dbReference>
<dbReference type="Proteomes" id="UP000655759">
    <property type="component" value="Unassembled WGS sequence"/>
</dbReference>
<dbReference type="GO" id="GO:0016020">
    <property type="term" value="C:membrane"/>
    <property type="evidence" value="ECO:0007669"/>
    <property type="project" value="TreeGrafter"/>
</dbReference>
<protein>
    <recommendedName>
        <fullName evidence="3">NodB homology domain-containing protein</fullName>
    </recommendedName>
</protein>
<dbReference type="GO" id="GO:0005975">
    <property type="term" value="P:carbohydrate metabolic process"/>
    <property type="evidence" value="ECO:0007669"/>
    <property type="project" value="InterPro"/>
</dbReference>
<feature type="domain" description="NodB homology" evidence="3">
    <location>
        <begin position="317"/>
        <end position="543"/>
    </location>
</feature>
<keyword evidence="2" id="KW-0378">Hydrolase</keyword>
<name>A0A812F2D2_9ARCH</name>
<dbReference type="InterPro" id="IPR002509">
    <property type="entry name" value="NODB_dom"/>
</dbReference>
<dbReference type="PROSITE" id="PS51257">
    <property type="entry name" value="PROKAR_LIPOPROTEIN"/>
    <property type="match status" value="1"/>
</dbReference>
<dbReference type="PANTHER" id="PTHR10587">
    <property type="entry name" value="GLYCOSYL TRANSFERASE-RELATED"/>
    <property type="match status" value="1"/>
</dbReference>
<dbReference type="InterPro" id="IPR050248">
    <property type="entry name" value="Polysacc_deacetylase_ArnD"/>
</dbReference>
<evidence type="ECO:0000259" key="3">
    <source>
        <dbReference type="PROSITE" id="PS51677"/>
    </source>
</evidence>
<sequence length="897" mass="99729">MISHSHKHFLFAFILILSACIFAVPNEAFSQSTGTLNVSIKSENGDRVVPQGLVLKVFRGLDTLPLRELSPLNENPLAISSLPLNHRYKVEVYMNSMYAGVGFIDMKKEQEDLEITIKNTGGMRLNIFYKDGQTPIAGAAVTIKSHDGIAWSYSQTDINGNTLRVWLHPAIRDGDHYYAEVSLAKDISFKTAPIKLQPNVAQEFKITTSWPVIVDKLITVEVYNSTTNKVTKQDGSFVAELYDRQKNKVAQSEVTERGLAYFSKLQVNNYQLYIKSKDSSGSLKTVATKLMPVTESTSIVKVYINNPELNSDHLNCNCVAFRLDDVQDFFLAPAQIAVMSTFEKKQAPLTIGIIGSLIGTDQNLVNAIKLGLANGNLELASHSWNNRVMTQMPKPDQEKLIEDTNQRIRSVFGVTPTTFIPPENVFDETTIQVLKDNGFTHISSAATVKEPPPFTKSKFYQFPIVPYTAILNTATGIWEHVPNEQILNKIDESIFDYGYAVVMMHPYEFSLYDNGYTNKVNSTSVERLGALIDTIKSKDIKILPIGSIQDYDAPQAVKPNDEKPEQIPNCNCVAFRLDNVQDFWLNDVQNTVMNTFAESKTPLTLTVIGKFIGDDPKTVNAIKEKLNTSSVRIGSRGWEYLDHSAFDAERQAASVLQTNKKISDVFGVKASVFAPPYDAFSSQTIEAARQAGIKFFSASIVADKPPYQDSSIRHVPSTAYFENVISGDPFLSGTVQQKALTKVQLGVKQHGFAVISLQASDFAVKHQTFQNEVDQRKIDLLKSLISDIRSSGMSIVFLEMIPSMLDDSLISVPSWIKNNAGWWSEGKITDSEFTTGLEFLIEHKVLKIPPTKVGTGGTKNIPSWIKNNAGWWSEGKITDADFVKGIQYLIENGIISV</sequence>
<dbReference type="AlphaFoldDB" id="A0A812F2D2"/>
<evidence type="ECO:0000313" key="4">
    <source>
        <dbReference type="EMBL" id="CAE6500761.1"/>
    </source>
</evidence>
<gene>
    <name evidence="4" type="ORF">NUZ5A_51054</name>
</gene>